<accession>A0A919SKD3</accession>
<evidence type="ECO:0000313" key="1">
    <source>
        <dbReference type="EMBL" id="GIM73082.1"/>
    </source>
</evidence>
<dbReference type="EMBL" id="BOQL01000043">
    <property type="protein sequence ID" value="GIM73082.1"/>
    <property type="molecule type" value="Genomic_DNA"/>
</dbReference>
<keyword evidence="2" id="KW-1185">Reference proteome</keyword>
<organism evidence="1 2">
    <name type="scientific">Actinoplanes auranticolor</name>
    <dbReference type="NCBI Taxonomy" id="47988"/>
    <lineage>
        <taxon>Bacteria</taxon>
        <taxon>Bacillati</taxon>
        <taxon>Actinomycetota</taxon>
        <taxon>Actinomycetes</taxon>
        <taxon>Micromonosporales</taxon>
        <taxon>Micromonosporaceae</taxon>
        <taxon>Actinoplanes</taxon>
    </lineage>
</organism>
<dbReference type="RefSeq" id="WP_212991354.1">
    <property type="nucleotide sequence ID" value="NZ_BAABEA010000049.1"/>
</dbReference>
<dbReference type="Proteomes" id="UP000681340">
    <property type="component" value="Unassembled WGS sequence"/>
</dbReference>
<protein>
    <submittedName>
        <fullName evidence="1">Uncharacterized protein</fullName>
    </submittedName>
</protein>
<sequence length="115" mass="12128">MRNPRVDTTIFGATSLLTLALGGVAPEQLATPVPAAAGDAEVLAGFWLSADKAVRLRLGADWSYLGQVAGRRRPAKGTYRPEGAGLVLRDDTGLRTPVTVAEDALEMAGHQLFRA</sequence>
<dbReference type="Gene3D" id="2.40.128.290">
    <property type="entry name" value="Uncharacterised protein Atu4866, PF11512"/>
    <property type="match status" value="1"/>
</dbReference>
<gene>
    <name evidence="1" type="ORF">Aau02nite_54190</name>
</gene>
<name>A0A919SKD3_9ACTN</name>
<dbReference type="AlphaFoldDB" id="A0A919SKD3"/>
<proteinExistence type="predicted"/>
<evidence type="ECO:0000313" key="2">
    <source>
        <dbReference type="Proteomes" id="UP000681340"/>
    </source>
</evidence>
<dbReference type="InterPro" id="IPR038646">
    <property type="entry name" value="Atu4866-like_sf"/>
</dbReference>
<reference evidence="1" key="1">
    <citation type="submission" date="2021-03" db="EMBL/GenBank/DDBJ databases">
        <title>Whole genome shotgun sequence of Actinoplanes auranticolor NBRC 12245.</title>
        <authorList>
            <person name="Komaki H."/>
            <person name="Tamura T."/>
        </authorList>
    </citation>
    <scope>NUCLEOTIDE SEQUENCE</scope>
    <source>
        <strain evidence="1">NBRC 12245</strain>
    </source>
</reference>
<comment type="caution">
    <text evidence="1">The sequence shown here is derived from an EMBL/GenBank/DDBJ whole genome shotgun (WGS) entry which is preliminary data.</text>
</comment>